<dbReference type="EMBL" id="SNWI01000005">
    <property type="protein sequence ID" value="TDO01399.1"/>
    <property type="molecule type" value="Genomic_DNA"/>
</dbReference>
<evidence type="ECO:0000313" key="4">
    <source>
        <dbReference type="EMBL" id="TDO01399.1"/>
    </source>
</evidence>
<name>A0A4V3BY62_9BACT</name>
<evidence type="ECO:0000313" key="5">
    <source>
        <dbReference type="Proteomes" id="UP000294848"/>
    </source>
</evidence>
<feature type="domain" description="Conjugative transposon TraM C-terminal" evidence="3">
    <location>
        <begin position="240"/>
        <end position="386"/>
    </location>
</feature>
<accession>A0A4V3BY62</accession>
<feature type="compositionally biased region" description="Polar residues" evidence="1">
    <location>
        <begin position="151"/>
        <end position="160"/>
    </location>
</feature>
<evidence type="ECO:0000256" key="1">
    <source>
        <dbReference type="SAM" id="MobiDB-lite"/>
    </source>
</evidence>
<keyword evidence="2" id="KW-0472">Membrane</keyword>
<proteinExistence type="predicted"/>
<dbReference type="OrthoDB" id="1453786at2"/>
<keyword evidence="2" id="KW-1133">Transmembrane helix</keyword>
<organism evidence="4 5">
    <name type="scientific">Sunxiuqinia elliptica</name>
    <dbReference type="NCBI Taxonomy" id="655355"/>
    <lineage>
        <taxon>Bacteria</taxon>
        <taxon>Pseudomonadati</taxon>
        <taxon>Bacteroidota</taxon>
        <taxon>Bacteroidia</taxon>
        <taxon>Marinilabiliales</taxon>
        <taxon>Prolixibacteraceae</taxon>
        <taxon>Sunxiuqinia</taxon>
    </lineage>
</organism>
<dbReference type="AlphaFoldDB" id="A0A4V3BY62"/>
<sequence length="397" mass="45002">MKVKFNQKKYIYPLFVFPFIFLMFYVYNSLGLNTKEEKAVVAEGLQGRLSDPSQQVVESNLKDKLTTYRENYRNAEGYTAIQSLSYEKQEADTFEDLYSIQEKRRLDSLEAVLKSQLYTTDIDKGPENHYKPEPLSESDQALLDLINSANQQNVDSNTEAPSPPSEKDPMETMRQQMALIDSFQNASNPEFIEEQKRIAIQEALEKQRLEFLERKSQVEAANNVSSEFNTLKPTKDKSFIKAIIDEDITGYAGSRIRIRLLEDITVSDQLIQKGTCLYALINGFSAQRVSLNISTVMLNGNIYQINLDVYDIDGLKGLYVPESAFRDFTKDLGTQTLQGVNVSTGDDANDLLMSGVGSMFQSTSQAIAKAIRKNKAKIKNSTHIFLIDSQELNNQYK</sequence>
<dbReference type="NCBIfam" id="TIGR03779">
    <property type="entry name" value="Bac_Flav_CT_M"/>
    <property type="match status" value="1"/>
</dbReference>
<protein>
    <submittedName>
        <fullName evidence="4">Conjugative transposon TraM protein</fullName>
    </submittedName>
</protein>
<evidence type="ECO:0000259" key="3">
    <source>
        <dbReference type="Pfam" id="PF12508"/>
    </source>
</evidence>
<comment type="caution">
    <text evidence="4">The sequence shown here is derived from an EMBL/GenBank/DDBJ whole genome shotgun (WGS) entry which is preliminary data.</text>
</comment>
<dbReference type="Proteomes" id="UP000294848">
    <property type="component" value="Unassembled WGS sequence"/>
</dbReference>
<keyword evidence="2" id="KW-0812">Transmembrane</keyword>
<feature type="transmembrane region" description="Helical" evidence="2">
    <location>
        <begin position="12"/>
        <end position="30"/>
    </location>
</feature>
<dbReference type="InterPro" id="IPR022187">
    <property type="entry name" value="Conjug_transposon_TraM"/>
</dbReference>
<gene>
    <name evidence="4" type="ORF">DET52_105258</name>
</gene>
<dbReference type="InterPro" id="IPR055407">
    <property type="entry name" value="TraM_C"/>
</dbReference>
<dbReference type="RefSeq" id="WP_133465300.1">
    <property type="nucleotide sequence ID" value="NZ_SNWI01000005.1"/>
</dbReference>
<reference evidence="4 5" key="1">
    <citation type="submission" date="2019-03" db="EMBL/GenBank/DDBJ databases">
        <title>Freshwater and sediment microbial communities from various areas in North America, analyzing microbe dynamics in response to fracking.</title>
        <authorList>
            <person name="Lamendella R."/>
        </authorList>
    </citation>
    <scope>NUCLEOTIDE SEQUENCE [LARGE SCALE GENOMIC DNA]</scope>
    <source>
        <strain evidence="4 5">114D</strain>
    </source>
</reference>
<evidence type="ECO:0000256" key="2">
    <source>
        <dbReference type="SAM" id="Phobius"/>
    </source>
</evidence>
<dbReference type="Pfam" id="PF12508">
    <property type="entry name" value="Transposon_TraM"/>
    <property type="match status" value="1"/>
</dbReference>
<feature type="region of interest" description="Disordered" evidence="1">
    <location>
        <begin position="151"/>
        <end position="171"/>
    </location>
</feature>